<dbReference type="InterPro" id="IPR032710">
    <property type="entry name" value="NTF2-like_dom_sf"/>
</dbReference>
<dbReference type="InterPro" id="IPR037401">
    <property type="entry name" value="SnoaL-like"/>
</dbReference>
<feature type="domain" description="SnoaL-like" evidence="1">
    <location>
        <begin position="7"/>
        <end position="99"/>
    </location>
</feature>
<dbReference type="EMBL" id="SPVG01000007">
    <property type="protein sequence ID" value="TFW31239.1"/>
    <property type="molecule type" value="Genomic_DNA"/>
</dbReference>
<evidence type="ECO:0000313" key="2">
    <source>
        <dbReference type="EMBL" id="TFW31239.1"/>
    </source>
</evidence>
<dbReference type="OrthoDB" id="1163083at2"/>
<dbReference type="Proteomes" id="UP000297729">
    <property type="component" value="Unassembled WGS sequence"/>
</dbReference>
<dbReference type="Pfam" id="PF12680">
    <property type="entry name" value="SnoaL_2"/>
    <property type="match status" value="1"/>
</dbReference>
<gene>
    <name evidence="2" type="ORF">E4L98_00650</name>
</gene>
<proteinExistence type="predicted"/>
<organism evidence="2 3">
    <name type="scientific">Duganella callida</name>
    <dbReference type="NCBI Taxonomy" id="2561932"/>
    <lineage>
        <taxon>Bacteria</taxon>
        <taxon>Pseudomonadati</taxon>
        <taxon>Pseudomonadota</taxon>
        <taxon>Betaproteobacteria</taxon>
        <taxon>Burkholderiales</taxon>
        <taxon>Oxalobacteraceae</taxon>
        <taxon>Telluria group</taxon>
        <taxon>Duganella</taxon>
    </lineage>
</organism>
<sequence>MNTSHITDYFKALSDKNTQGILPHLADNIVLLGPIFPEPTVGRDAVVQILSGFLATIDTLEVKLTFASDRDVAVFFSFSCKGITVKGNEHLHLDENGLIDHIEVAWRPLPDAVLIQEIFAHKLGFEPMRLVPAV</sequence>
<keyword evidence="3" id="KW-1185">Reference proteome</keyword>
<name>A0A4Y9SXT6_9BURK</name>
<accession>A0A4Y9SXT6</accession>
<dbReference type="SUPFAM" id="SSF54427">
    <property type="entry name" value="NTF2-like"/>
    <property type="match status" value="1"/>
</dbReference>
<dbReference type="RefSeq" id="WP_135199635.1">
    <property type="nucleotide sequence ID" value="NZ_SPVG01000007.1"/>
</dbReference>
<reference evidence="2 3" key="1">
    <citation type="submission" date="2019-03" db="EMBL/GenBank/DDBJ databases">
        <title>Draft Genome Sequence of Duganella callidus sp. nov., a Novel Duganella Species Isolated from Cultivated Soil.</title>
        <authorList>
            <person name="Raths R."/>
            <person name="Peta V."/>
            <person name="Bucking H."/>
        </authorList>
    </citation>
    <scope>NUCLEOTIDE SEQUENCE [LARGE SCALE GENOMIC DNA]</scope>
    <source>
        <strain evidence="2 3">DN04</strain>
    </source>
</reference>
<evidence type="ECO:0000313" key="3">
    <source>
        <dbReference type="Proteomes" id="UP000297729"/>
    </source>
</evidence>
<protein>
    <submittedName>
        <fullName evidence="2">Nuclear transport factor 2 family protein</fullName>
    </submittedName>
</protein>
<dbReference type="Gene3D" id="3.10.450.50">
    <property type="match status" value="1"/>
</dbReference>
<comment type="caution">
    <text evidence="2">The sequence shown here is derived from an EMBL/GenBank/DDBJ whole genome shotgun (WGS) entry which is preliminary data.</text>
</comment>
<evidence type="ECO:0000259" key="1">
    <source>
        <dbReference type="Pfam" id="PF12680"/>
    </source>
</evidence>
<dbReference type="AlphaFoldDB" id="A0A4Y9SXT6"/>